<dbReference type="InterPro" id="IPR050922">
    <property type="entry name" value="LytR/CpsA/Psr_CW_biosynth"/>
</dbReference>
<evidence type="ECO:0000259" key="2">
    <source>
        <dbReference type="Pfam" id="PF03816"/>
    </source>
</evidence>
<name>F8B367_9ACTN</name>
<dbReference type="eggNOG" id="COG1316">
    <property type="taxonomic scope" value="Bacteria"/>
</dbReference>
<reference evidence="3 4" key="1">
    <citation type="submission" date="2011-05" db="EMBL/GenBank/DDBJ databases">
        <title>Complete sequence of chromosome of Frankia symbiont of Datisca glomerata.</title>
        <authorList>
            <consortium name="US DOE Joint Genome Institute"/>
            <person name="Lucas S."/>
            <person name="Han J."/>
            <person name="Lapidus A."/>
            <person name="Cheng J.-F."/>
            <person name="Goodwin L."/>
            <person name="Pitluck S."/>
            <person name="Peters L."/>
            <person name="Mikhailova N."/>
            <person name="Chertkov O."/>
            <person name="Teshima H."/>
            <person name="Han C."/>
            <person name="Tapia R."/>
            <person name="Land M."/>
            <person name="Hauser L."/>
            <person name="Kyrpides N."/>
            <person name="Ivanova N."/>
            <person name="Pagani I."/>
            <person name="Berry A."/>
            <person name="Pawlowski K."/>
            <person name="Persson T."/>
            <person name="Vanden Heuvel B."/>
            <person name="Benson D."/>
            <person name="Woyke T."/>
        </authorList>
    </citation>
    <scope>NUCLEOTIDE SEQUENCE [LARGE SCALE GENOMIC DNA]</scope>
    <source>
        <strain evidence="4">4085684</strain>
    </source>
</reference>
<comment type="similarity">
    <text evidence="1">Belongs to the LytR/CpsA/Psr (LCP) family.</text>
</comment>
<dbReference type="Gene3D" id="3.40.630.190">
    <property type="entry name" value="LCP protein"/>
    <property type="match status" value="1"/>
</dbReference>
<dbReference type="HOGENOM" id="CLU_016455_0_1_11"/>
<dbReference type="PANTHER" id="PTHR33392:SF6">
    <property type="entry name" value="POLYISOPRENYL-TEICHOIC ACID--PEPTIDOGLYCAN TEICHOIC ACID TRANSFERASE TAGU"/>
    <property type="match status" value="1"/>
</dbReference>
<feature type="domain" description="Cell envelope-related transcriptional attenuator" evidence="2">
    <location>
        <begin position="69"/>
        <end position="228"/>
    </location>
</feature>
<protein>
    <submittedName>
        <fullName evidence="3">Cell envelope-related transcriptional attenuator</fullName>
    </submittedName>
</protein>
<organism evidence="3 4">
    <name type="scientific">Candidatus Protofrankia datiscae</name>
    <dbReference type="NCBI Taxonomy" id="2716812"/>
    <lineage>
        <taxon>Bacteria</taxon>
        <taxon>Bacillati</taxon>
        <taxon>Actinomycetota</taxon>
        <taxon>Actinomycetes</taxon>
        <taxon>Frankiales</taxon>
        <taxon>Frankiaceae</taxon>
        <taxon>Protofrankia</taxon>
    </lineage>
</organism>
<accession>F8B367</accession>
<sequence length="347" mass="36270">MSVLVLAVSGGGWLALRYYDNKVTHVSLTFPDTGQRPDGAGGATRNILLVGSDSRTGTAGEFGEVEGQRSDTTIIAHLDADGSTTLASFPRDLWVTIPAYTDSAGRSHKAQQSKLNAAFALGGPSLLVRTIETLTKIRIDHYLQIDFVGFQRMTDALGGVTVCVKALPGGSRSNLDDKMSGWHGHVGDNTVNGEQALAFVRQRYGLPEGDLDRIRRQQQFIGVIFRSATSTSTLVNPVRLTSLLDAATSSVTVDAGTSLTDLQPLAVRLRGVGSGGVRFETVPASPGQAGGQSVLRTDPDKLAAFLADLSGRRQSAARAAGRPAITLVAATTAVAGAADATAGSCTY</sequence>
<gene>
    <name evidence="3" type="ordered locus">FsymDg_3588</name>
</gene>
<evidence type="ECO:0000313" key="4">
    <source>
        <dbReference type="Proteomes" id="UP000001549"/>
    </source>
</evidence>
<evidence type="ECO:0000256" key="1">
    <source>
        <dbReference type="ARBA" id="ARBA00006068"/>
    </source>
</evidence>
<dbReference type="Proteomes" id="UP000001549">
    <property type="component" value="Chromosome"/>
</dbReference>
<dbReference type="NCBIfam" id="TIGR00350">
    <property type="entry name" value="lytR_cpsA_psr"/>
    <property type="match status" value="1"/>
</dbReference>
<dbReference type="Pfam" id="PF03816">
    <property type="entry name" value="LytR_cpsA_psr"/>
    <property type="match status" value="1"/>
</dbReference>
<dbReference type="EMBL" id="CP002801">
    <property type="protein sequence ID" value="AEH10867.1"/>
    <property type="molecule type" value="Genomic_DNA"/>
</dbReference>
<dbReference type="STRING" id="656024.FsymDg_3588"/>
<proteinExistence type="inferred from homology"/>
<dbReference type="PANTHER" id="PTHR33392">
    <property type="entry name" value="POLYISOPRENYL-TEICHOIC ACID--PEPTIDOGLYCAN TEICHOIC ACID TRANSFERASE TAGU"/>
    <property type="match status" value="1"/>
</dbReference>
<dbReference type="AlphaFoldDB" id="F8B367"/>
<keyword evidence="4" id="KW-1185">Reference proteome</keyword>
<evidence type="ECO:0000313" key="3">
    <source>
        <dbReference type="EMBL" id="AEH10867.1"/>
    </source>
</evidence>
<dbReference type="KEGG" id="fsy:FsymDg_3588"/>
<dbReference type="InterPro" id="IPR004474">
    <property type="entry name" value="LytR_CpsA_psr"/>
</dbReference>